<evidence type="ECO:0000313" key="2">
    <source>
        <dbReference type="Proteomes" id="UP001246372"/>
    </source>
</evidence>
<accession>A0ABU3PHV1</accession>
<name>A0ABU3PHV1_9BURK</name>
<sequence length="225" mass="22802">MEVLIMLNTRRNASSAQSGMALIFALLALVALTMGAVALIRSVDAGVLALGNLSYKQGGVSASAKGAEAAVSWLRANLAGTVLDADVVAQGYYAASRDDLDVTGRTLGSANVMAQVDWAGDNCAGTAGAAGAPVCIAPSPAVTVGDTSVRYVITRLCTAVGTTAAGNNCAVPVLSANAQGAGRGSLNTTNYMRFGGATYSAYYRIVTRSLGPRGTVAFTETLVHF</sequence>
<evidence type="ECO:0008006" key="3">
    <source>
        <dbReference type="Google" id="ProtNLM"/>
    </source>
</evidence>
<evidence type="ECO:0000313" key="1">
    <source>
        <dbReference type="EMBL" id="MDT9002136.1"/>
    </source>
</evidence>
<keyword evidence="2" id="KW-1185">Reference proteome</keyword>
<organism evidence="1 2">
    <name type="scientific">Roseateles aquae</name>
    <dbReference type="NCBI Taxonomy" id="3077235"/>
    <lineage>
        <taxon>Bacteria</taxon>
        <taxon>Pseudomonadati</taxon>
        <taxon>Pseudomonadota</taxon>
        <taxon>Betaproteobacteria</taxon>
        <taxon>Burkholderiales</taxon>
        <taxon>Sphaerotilaceae</taxon>
        <taxon>Roseateles</taxon>
    </lineage>
</organism>
<dbReference type="EMBL" id="JAVXZY010000013">
    <property type="protein sequence ID" value="MDT9002136.1"/>
    <property type="molecule type" value="Genomic_DNA"/>
</dbReference>
<reference evidence="1" key="1">
    <citation type="submission" date="2023-09" db="EMBL/GenBank/DDBJ databases">
        <title>Paucibacter sp. APW11 Genome sequencing and assembly.</title>
        <authorList>
            <person name="Kim I."/>
        </authorList>
    </citation>
    <scope>NUCLEOTIDE SEQUENCE</scope>
    <source>
        <strain evidence="1">APW11</strain>
    </source>
</reference>
<gene>
    <name evidence="1" type="ORF">RQP53_22850</name>
</gene>
<protein>
    <recommendedName>
        <fullName evidence="3">Pilus assembly protein PilX</fullName>
    </recommendedName>
</protein>
<proteinExistence type="predicted"/>
<dbReference type="Proteomes" id="UP001246372">
    <property type="component" value="Unassembled WGS sequence"/>
</dbReference>
<comment type="caution">
    <text evidence="1">The sequence shown here is derived from an EMBL/GenBank/DDBJ whole genome shotgun (WGS) entry which is preliminary data.</text>
</comment>